<evidence type="ECO:0000313" key="1">
    <source>
        <dbReference type="EMBL" id="MDC4240051.1"/>
    </source>
</evidence>
<dbReference type="InterPro" id="IPR010064">
    <property type="entry name" value="HK97-gp10_tail"/>
</dbReference>
<proteinExistence type="predicted"/>
<gene>
    <name evidence="1" type="ORF">NE398_07730</name>
</gene>
<protein>
    <submittedName>
        <fullName evidence="1">HK97 gp10 family phage protein</fullName>
    </submittedName>
</protein>
<organism evidence="1 2">
    <name type="scientific">Clostridium tertium</name>
    <dbReference type="NCBI Taxonomy" id="1559"/>
    <lineage>
        <taxon>Bacteria</taxon>
        <taxon>Bacillati</taxon>
        <taxon>Bacillota</taxon>
        <taxon>Clostridia</taxon>
        <taxon>Eubacteriales</taxon>
        <taxon>Clostridiaceae</taxon>
        <taxon>Clostridium</taxon>
    </lineage>
</organism>
<sequence length="105" mass="11935">MKKVNNIKKVMNEYKDLIADASKEISITELSNIQSNTPVKTGNLKKSIATDVQGEGSETTIVWGSDLIYAPKVEFENTSYLRQTLRDNHDEIVEILKKHLEKIEN</sequence>
<reference evidence="1" key="1">
    <citation type="submission" date="2022-05" db="EMBL/GenBank/DDBJ databases">
        <title>Draft genome sequence of Clostridium tertium strain CP3 isolated from Peru.</title>
        <authorList>
            <person name="Hurtado R."/>
            <person name="Lima L."/>
            <person name="Sousa T."/>
            <person name="Jaiswal A.K."/>
            <person name="Tiwari S."/>
            <person name="Maturrano L."/>
            <person name="Brenig B."/>
            <person name="Azevedo V."/>
        </authorList>
    </citation>
    <scope>NUCLEOTIDE SEQUENCE</scope>
    <source>
        <strain evidence="1">CP3</strain>
    </source>
</reference>
<dbReference type="EMBL" id="JAMRYU010000006">
    <property type="protein sequence ID" value="MDC4240051.1"/>
    <property type="molecule type" value="Genomic_DNA"/>
</dbReference>
<dbReference type="Proteomes" id="UP001141183">
    <property type="component" value="Unassembled WGS sequence"/>
</dbReference>
<dbReference type="Pfam" id="PF04883">
    <property type="entry name" value="HK97-gp10_like"/>
    <property type="match status" value="1"/>
</dbReference>
<keyword evidence="2" id="KW-1185">Reference proteome</keyword>
<name>A0A9X4B1Y4_9CLOT</name>
<dbReference type="AlphaFoldDB" id="A0A9X4B1Y4"/>
<evidence type="ECO:0000313" key="2">
    <source>
        <dbReference type="Proteomes" id="UP001141183"/>
    </source>
</evidence>
<accession>A0A9X4B1Y4</accession>
<comment type="caution">
    <text evidence="1">The sequence shown here is derived from an EMBL/GenBank/DDBJ whole genome shotgun (WGS) entry which is preliminary data.</text>
</comment>
<dbReference type="RefSeq" id="WP_272470233.1">
    <property type="nucleotide sequence ID" value="NZ_JAMRYU010000006.1"/>
</dbReference>